<comment type="caution">
    <text evidence="1">The sequence shown here is derived from an EMBL/GenBank/DDBJ whole genome shotgun (WGS) entry which is preliminary data.</text>
</comment>
<name>A0ACA9Y5S0_9ASCO</name>
<evidence type="ECO:0000313" key="1">
    <source>
        <dbReference type="EMBL" id="CAH6720360.1"/>
    </source>
</evidence>
<organism evidence="1 2">
    <name type="scientific">[Candida] jaroonii</name>
    <dbReference type="NCBI Taxonomy" id="467808"/>
    <lineage>
        <taxon>Eukaryota</taxon>
        <taxon>Fungi</taxon>
        <taxon>Dikarya</taxon>
        <taxon>Ascomycota</taxon>
        <taxon>Saccharomycotina</taxon>
        <taxon>Pichiomycetes</taxon>
        <taxon>Debaryomycetaceae</taxon>
        <taxon>Yamadazyma</taxon>
    </lineage>
</organism>
<sequence>MYSNYRPLTVLSPSIVQLVTPTPTTTSAKSTKTSTSFRTTTLPTELLLPSSVSKTTKSSTTFESSELFTSSYTSSEPSSTSNFLDYKKSSNNLALGLGLGIPIGLFFITLITLGSWYYFKQKKKTNKPILPSHKEFNTSFKNPYIGPFSEEAGTKQESSERRYEKEYAERGYGKDYQKDYSKDFDKYDASFNEKITTPVRFMSVPQKIKRESVALYHRFSKIGKIEEESNSISPMFLKRFNLNKPFTPKTPKNQKVNIQGDGRVAGVYSNNSNAVSSKYSNFSQEPKPNKDKLLPKLPSLIKMENPVEDSKFKVIRTFKKNLSDEIDLKIGETVEILKIHRDDWCLIKNEFGGIGMAPKNCLEIVR</sequence>
<dbReference type="EMBL" id="CALSDN010000003">
    <property type="protein sequence ID" value="CAH6720360.1"/>
    <property type="molecule type" value="Genomic_DNA"/>
</dbReference>
<accession>A0ACA9Y5S0</accession>
<keyword evidence="2" id="KW-1185">Reference proteome</keyword>
<evidence type="ECO:0000313" key="2">
    <source>
        <dbReference type="Proteomes" id="UP001152531"/>
    </source>
</evidence>
<dbReference type="Proteomes" id="UP001152531">
    <property type="component" value="Unassembled WGS sequence"/>
</dbReference>
<protein>
    <submittedName>
        <fullName evidence="1">Uncharacterized protein</fullName>
    </submittedName>
</protein>
<reference evidence="1" key="1">
    <citation type="submission" date="2022-06" db="EMBL/GenBank/DDBJ databases">
        <authorList>
            <person name="Legras J.-L."/>
            <person name="Devillers H."/>
            <person name="Grondin C."/>
        </authorList>
    </citation>
    <scope>NUCLEOTIDE SEQUENCE</scope>
    <source>
        <strain evidence="1">CLIB 1444</strain>
    </source>
</reference>
<proteinExistence type="predicted"/>
<gene>
    <name evidence="1" type="ORF">CLIB1444_03S10176</name>
</gene>